<evidence type="ECO:0000313" key="3">
    <source>
        <dbReference type="EMBL" id="CAF4468559.1"/>
    </source>
</evidence>
<protein>
    <submittedName>
        <fullName evidence="4">Uncharacterized protein</fullName>
    </submittedName>
</protein>
<evidence type="ECO:0000313" key="2">
    <source>
        <dbReference type="EMBL" id="CAF4343765.1"/>
    </source>
</evidence>
<gene>
    <name evidence="1" type="ORF">BYL167_LOCUS29112</name>
    <name evidence="2" type="ORF">BYL167_LOCUS29204</name>
    <name evidence="3" type="ORF">GIL414_LOCUS33226</name>
    <name evidence="4" type="ORF">GIL414_LOCUS33313</name>
</gene>
<dbReference type="Proteomes" id="UP000681967">
    <property type="component" value="Unassembled WGS sequence"/>
</dbReference>
<feature type="non-terminal residue" evidence="4">
    <location>
        <position position="1"/>
    </location>
</feature>
<dbReference type="EMBL" id="CAJOBJ010073444">
    <property type="protein sequence ID" value="CAF4470430.1"/>
    <property type="molecule type" value="Genomic_DNA"/>
</dbReference>
<organism evidence="4 5">
    <name type="scientific">Rotaria magnacalcarata</name>
    <dbReference type="NCBI Taxonomy" id="392030"/>
    <lineage>
        <taxon>Eukaryota</taxon>
        <taxon>Metazoa</taxon>
        <taxon>Spiralia</taxon>
        <taxon>Gnathifera</taxon>
        <taxon>Rotifera</taxon>
        <taxon>Eurotatoria</taxon>
        <taxon>Bdelloidea</taxon>
        <taxon>Philodinida</taxon>
        <taxon>Philodinidae</taxon>
        <taxon>Rotaria</taxon>
    </lineage>
</organism>
<dbReference type="EMBL" id="CAJOBH010043866">
    <property type="protein sequence ID" value="CAF4343765.1"/>
    <property type="molecule type" value="Genomic_DNA"/>
</dbReference>
<comment type="caution">
    <text evidence="4">The sequence shown here is derived from an EMBL/GenBank/DDBJ whole genome shotgun (WGS) entry which is preliminary data.</text>
</comment>
<reference evidence="4" key="1">
    <citation type="submission" date="2021-02" db="EMBL/GenBank/DDBJ databases">
        <authorList>
            <person name="Nowell W R."/>
        </authorList>
    </citation>
    <scope>NUCLEOTIDE SEQUENCE</scope>
</reference>
<name>A0A8S2X1L7_9BILA</name>
<evidence type="ECO:0000313" key="5">
    <source>
        <dbReference type="Proteomes" id="UP000681720"/>
    </source>
</evidence>
<sequence length="42" mass="4777">MSDSILTNFLTMNTTIVDQNAIQFPRSTITLPPFVPTLMSYR</sequence>
<evidence type="ECO:0000313" key="4">
    <source>
        <dbReference type="EMBL" id="CAF4470430.1"/>
    </source>
</evidence>
<dbReference type="EMBL" id="CAJOBJ010072963">
    <property type="protein sequence ID" value="CAF4468559.1"/>
    <property type="molecule type" value="Genomic_DNA"/>
</dbReference>
<evidence type="ECO:0000313" key="1">
    <source>
        <dbReference type="EMBL" id="CAF4340913.1"/>
    </source>
</evidence>
<dbReference type="AlphaFoldDB" id="A0A8S2X1L7"/>
<dbReference type="Proteomes" id="UP000681720">
    <property type="component" value="Unassembled WGS sequence"/>
</dbReference>
<dbReference type="EMBL" id="CAJOBH010043345">
    <property type="protein sequence ID" value="CAF4340913.1"/>
    <property type="molecule type" value="Genomic_DNA"/>
</dbReference>
<accession>A0A8S2X1L7</accession>
<proteinExistence type="predicted"/>